<name>A0ABX0LSE2_9BURK</name>
<keyword evidence="1" id="KW-1133">Transmembrane helix</keyword>
<keyword evidence="1" id="KW-0472">Membrane</keyword>
<organism evidence="2 3">
    <name type="scientific">Massilia rubra</name>
    <dbReference type="NCBI Taxonomy" id="2607910"/>
    <lineage>
        <taxon>Bacteria</taxon>
        <taxon>Pseudomonadati</taxon>
        <taxon>Pseudomonadota</taxon>
        <taxon>Betaproteobacteria</taxon>
        <taxon>Burkholderiales</taxon>
        <taxon>Oxalobacteraceae</taxon>
        <taxon>Telluria group</taxon>
        <taxon>Massilia</taxon>
    </lineage>
</organism>
<dbReference type="Proteomes" id="UP000785613">
    <property type="component" value="Unassembled WGS sequence"/>
</dbReference>
<dbReference type="RefSeq" id="WP_167227068.1">
    <property type="nucleotide sequence ID" value="NZ_VUYU01000012.1"/>
</dbReference>
<sequence>MKKIGRDVLVIDTSQWLPDYGATTVNLVTDGGKLSVIIEYDGAQRLERKKLVFGSVCSFARSSFPGPALDPFEYDQLRTVHIEALVEYPDSEAAKAWTDHFAYGRTVRHYAIYFLSANTCLTVFASDVVLLDME</sequence>
<accession>A0ABX0LSE2</accession>
<evidence type="ECO:0000313" key="3">
    <source>
        <dbReference type="Proteomes" id="UP000785613"/>
    </source>
</evidence>
<protein>
    <submittedName>
        <fullName evidence="2">Uncharacterized protein</fullName>
    </submittedName>
</protein>
<proteinExistence type="predicted"/>
<gene>
    <name evidence="2" type="ORF">F0185_19015</name>
</gene>
<dbReference type="EMBL" id="VUYU01000012">
    <property type="protein sequence ID" value="NHZ35658.1"/>
    <property type="molecule type" value="Genomic_DNA"/>
</dbReference>
<reference evidence="2 3" key="1">
    <citation type="submission" date="2019-09" db="EMBL/GenBank/DDBJ databases">
        <title>Taxonomy of Antarctic Massilia spp.: description of Massilia rubra sp. nov., Massilia aquatica sp. nov., Massilia mucilaginosa sp. nov., Massilia frigida sp. nov. isolated from streams, lakes and regoliths.</title>
        <authorList>
            <person name="Holochova P."/>
            <person name="Sedlacek I."/>
            <person name="Kralova S."/>
            <person name="Maslanova I."/>
            <person name="Busse H.-J."/>
            <person name="Stankova E."/>
            <person name="Vrbovska V."/>
            <person name="Kovarovic V."/>
            <person name="Bartak M."/>
            <person name="Svec P."/>
            <person name="Pantucek R."/>
        </authorList>
    </citation>
    <scope>NUCLEOTIDE SEQUENCE [LARGE SCALE GENOMIC DNA]</scope>
    <source>
        <strain evidence="2 3">CCM 8692</strain>
    </source>
</reference>
<feature type="transmembrane region" description="Helical" evidence="1">
    <location>
        <begin position="110"/>
        <end position="131"/>
    </location>
</feature>
<comment type="caution">
    <text evidence="2">The sequence shown here is derived from an EMBL/GenBank/DDBJ whole genome shotgun (WGS) entry which is preliminary data.</text>
</comment>
<keyword evidence="1" id="KW-0812">Transmembrane</keyword>
<keyword evidence="3" id="KW-1185">Reference proteome</keyword>
<evidence type="ECO:0000256" key="1">
    <source>
        <dbReference type="SAM" id="Phobius"/>
    </source>
</evidence>
<evidence type="ECO:0000313" key="2">
    <source>
        <dbReference type="EMBL" id="NHZ35658.1"/>
    </source>
</evidence>